<dbReference type="InterPro" id="IPR013783">
    <property type="entry name" value="Ig-like_fold"/>
</dbReference>
<dbReference type="AlphaFoldDB" id="X1KUT1"/>
<accession>X1KUT1</accession>
<dbReference type="Gene3D" id="2.60.40.10">
    <property type="entry name" value="Immunoglobulins"/>
    <property type="match status" value="1"/>
</dbReference>
<comment type="caution">
    <text evidence="2">The sequence shown here is derived from an EMBL/GenBank/DDBJ whole genome shotgun (WGS) entry which is preliminary data.</text>
</comment>
<reference evidence="2" key="1">
    <citation type="journal article" date="2014" name="Front. Microbiol.">
        <title>High frequency of phylogenetically diverse reductive dehalogenase-homologous genes in deep subseafloor sedimentary metagenomes.</title>
        <authorList>
            <person name="Kawai M."/>
            <person name="Futagami T."/>
            <person name="Toyoda A."/>
            <person name="Takaki Y."/>
            <person name="Nishi S."/>
            <person name="Hori S."/>
            <person name="Arai W."/>
            <person name="Tsubouchi T."/>
            <person name="Morono Y."/>
            <person name="Uchiyama I."/>
            <person name="Ito T."/>
            <person name="Fujiyama A."/>
            <person name="Inagaki F."/>
            <person name="Takami H."/>
        </authorList>
    </citation>
    <scope>NUCLEOTIDE SEQUENCE</scope>
    <source>
        <strain evidence="2">Expedition CK06-06</strain>
    </source>
</reference>
<name>X1KUT1_9ZZZZ</name>
<dbReference type="SUPFAM" id="SSF81296">
    <property type="entry name" value="E set domains"/>
    <property type="match status" value="1"/>
</dbReference>
<dbReference type="InterPro" id="IPR032640">
    <property type="entry name" value="AMPK1_CBM"/>
</dbReference>
<organism evidence="2">
    <name type="scientific">marine sediment metagenome</name>
    <dbReference type="NCBI Taxonomy" id="412755"/>
    <lineage>
        <taxon>unclassified sequences</taxon>
        <taxon>metagenomes</taxon>
        <taxon>ecological metagenomes</taxon>
    </lineage>
</organism>
<gene>
    <name evidence="2" type="ORF">S03H2_70846</name>
</gene>
<proteinExistence type="predicted"/>
<evidence type="ECO:0000313" key="2">
    <source>
        <dbReference type="EMBL" id="GAH97390.1"/>
    </source>
</evidence>
<dbReference type="Pfam" id="PF16561">
    <property type="entry name" value="AMPK1_CBM"/>
    <property type="match status" value="1"/>
</dbReference>
<feature type="non-terminal residue" evidence="2">
    <location>
        <position position="1"/>
    </location>
</feature>
<protein>
    <recommendedName>
        <fullName evidence="1">AMP-activated protein kinase glycogen-binding domain-containing protein</fullName>
    </recommendedName>
</protein>
<evidence type="ECO:0000259" key="1">
    <source>
        <dbReference type="Pfam" id="PF16561"/>
    </source>
</evidence>
<feature type="domain" description="AMP-activated protein kinase glycogen-binding" evidence="1">
    <location>
        <begin position="2"/>
        <end position="70"/>
    </location>
</feature>
<sequence>AGDFNGWDPQANLLEDPDGDDIWTGTLKLEPGRYEYMFVLDGEKWFPDPNALRYVKDGFGNRNAILEINNCNST</sequence>
<dbReference type="InterPro" id="IPR014756">
    <property type="entry name" value="Ig_E-set"/>
</dbReference>
<dbReference type="EMBL" id="BARU01047211">
    <property type="protein sequence ID" value="GAH97390.1"/>
    <property type="molecule type" value="Genomic_DNA"/>
</dbReference>